<dbReference type="EMBL" id="HBIP01021141">
    <property type="protein sequence ID" value="CAE0497529.1"/>
    <property type="molecule type" value="Transcribed_RNA"/>
</dbReference>
<dbReference type="SUPFAM" id="SSF56112">
    <property type="entry name" value="Protein kinase-like (PK-like)"/>
    <property type="match status" value="1"/>
</dbReference>
<gene>
    <name evidence="3" type="ORF">DTER00134_LOCUS12602</name>
</gene>
<dbReference type="PANTHER" id="PTHR44329">
    <property type="entry name" value="SERINE/THREONINE-PROTEIN KINASE TNNI3K-RELATED"/>
    <property type="match status" value="1"/>
</dbReference>
<feature type="compositionally biased region" description="Basic and acidic residues" evidence="1">
    <location>
        <begin position="572"/>
        <end position="581"/>
    </location>
</feature>
<evidence type="ECO:0000259" key="2">
    <source>
        <dbReference type="PROSITE" id="PS50011"/>
    </source>
</evidence>
<feature type="compositionally biased region" description="Low complexity" evidence="1">
    <location>
        <begin position="504"/>
        <end position="535"/>
    </location>
</feature>
<feature type="region of interest" description="Disordered" evidence="1">
    <location>
        <begin position="281"/>
        <end position="328"/>
    </location>
</feature>
<dbReference type="InterPro" id="IPR008271">
    <property type="entry name" value="Ser/Thr_kinase_AS"/>
</dbReference>
<feature type="region of interest" description="Disordered" evidence="1">
    <location>
        <begin position="222"/>
        <end position="241"/>
    </location>
</feature>
<reference evidence="3" key="1">
    <citation type="submission" date="2021-01" db="EMBL/GenBank/DDBJ databases">
        <authorList>
            <person name="Corre E."/>
            <person name="Pelletier E."/>
            <person name="Niang G."/>
            <person name="Scheremetjew M."/>
            <person name="Finn R."/>
            <person name="Kale V."/>
            <person name="Holt S."/>
            <person name="Cochrane G."/>
            <person name="Meng A."/>
            <person name="Brown T."/>
            <person name="Cohen L."/>
        </authorList>
    </citation>
    <scope>NUCLEOTIDE SEQUENCE</scope>
    <source>
        <strain evidence="3">CCMP1320</strain>
    </source>
</reference>
<feature type="compositionally biased region" description="Polar residues" evidence="1">
    <location>
        <begin position="281"/>
        <end position="314"/>
    </location>
</feature>
<dbReference type="InterPro" id="IPR051681">
    <property type="entry name" value="Ser/Thr_Kinases-Pseudokinases"/>
</dbReference>
<feature type="compositionally biased region" description="Low complexity" evidence="1">
    <location>
        <begin position="1"/>
        <end position="23"/>
    </location>
</feature>
<feature type="region of interest" description="Disordered" evidence="1">
    <location>
        <begin position="164"/>
        <end position="185"/>
    </location>
</feature>
<feature type="compositionally biased region" description="Low complexity" evidence="1">
    <location>
        <begin position="630"/>
        <end position="650"/>
    </location>
</feature>
<protein>
    <recommendedName>
        <fullName evidence="2">Protein kinase domain-containing protein</fullName>
    </recommendedName>
</protein>
<evidence type="ECO:0000313" key="3">
    <source>
        <dbReference type="EMBL" id="CAE0497529.1"/>
    </source>
</evidence>
<evidence type="ECO:0000256" key="1">
    <source>
        <dbReference type="SAM" id="MobiDB-lite"/>
    </source>
</evidence>
<dbReference type="AlphaFoldDB" id="A0A7S3QZF2"/>
<organism evidence="3">
    <name type="scientific">Dunaliella tertiolecta</name>
    <name type="common">Green alga</name>
    <dbReference type="NCBI Taxonomy" id="3047"/>
    <lineage>
        <taxon>Eukaryota</taxon>
        <taxon>Viridiplantae</taxon>
        <taxon>Chlorophyta</taxon>
        <taxon>core chlorophytes</taxon>
        <taxon>Chlorophyceae</taxon>
        <taxon>CS clade</taxon>
        <taxon>Chlamydomonadales</taxon>
        <taxon>Dunaliellaceae</taxon>
        <taxon>Dunaliella</taxon>
    </lineage>
</organism>
<dbReference type="SMART" id="SM00220">
    <property type="entry name" value="S_TKc"/>
    <property type="match status" value="1"/>
</dbReference>
<dbReference type="Gene3D" id="3.30.200.20">
    <property type="entry name" value="Phosphorylase Kinase, domain 1"/>
    <property type="match status" value="1"/>
</dbReference>
<sequence length="990" mass="106724">MGNGKIFGSKSLSKLLKAGKPSSQHQANTPTSEGEDEDRGSPRLPAQPPHPGEPSVARCNPHGGSCPSEERKEKPTLDIQSAVSRALGVFLPPNTAAGRINKELPEFLEAKYLKKRQSRALKSSASTRPSNAPSSEEQFRHNLSLDLSSGNSCPQLPRCLDGALAQQPASPNTQQPGQSSAMPSLKGWRADELPGLQSRFSGDDDHNKERLFNMRLRNASLDLCPSPEDNSKQSSMEFPGRDVQGESWANELVGPSGSYCTSVLSSTMDLGLSSHNSSHVLSQVSTTHHATSQQDRLSNTSSYNTFRSSQQTDHLSGGSSSTGTRRGSQYLEQSVVSGQLNVMGSSAYRRSCPLDQLGGVRSPPGPDVDLRQGSSLRGGAGYGQVLSYGCRGSSGKEGGQQQQQQRQGTGQEAVGHGRSRPLPDFALSLPGDSDAWEPAEPSGTSPRSPSDSCHGRNSDLRSLNIPAHEVEVNPNSKTAPLTDPQTPPSTATTTKQSVSTFPDSRSLSSATYLSSHRSGLSASLAGPSSSLEPAATTRPPSNKSSASTPELASSPFAHSQSAGALADGQESPNKESEEYAQRAHQAHRRQRLAQAKSSNTLLLLEKQEKRVAQAKQQQQARELGFALQQQAGEGAQPQPKQAAQQAHPAGLSAHPVALAKKSQRKSLFGCEATGVCMMGPKQREQVWGTEHAARLGDASEKHFNDIAVFNDIVLGKSAFTTVFAGRYRALPVAVKVMRDEFVPGSNRAKEIELFKKEVNVLSSVCHPNVVQLLGASLCSPYVFLVEEKLCMSLASLLHVQPLPDECPETPPVQLLSVKQALGIALDVARGLEHLHTHSPPIIHRDLKAENILLDENLRAKIGDFGLARCKYQSSLKTARREAGTLVYLAPECFNPELGQLTEKVDIWSLAIVMWELVTRTVPWEGLNALEYLQCMVVDGARLPLPSADEVCPLAWRRLISRCWSAIPSERPSASEAVTILARLHKYWVEP</sequence>
<dbReference type="GO" id="GO:0004674">
    <property type="term" value="F:protein serine/threonine kinase activity"/>
    <property type="evidence" value="ECO:0007669"/>
    <property type="project" value="TreeGrafter"/>
</dbReference>
<feature type="compositionally biased region" description="Polar residues" evidence="1">
    <location>
        <begin position="120"/>
        <end position="136"/>
    </location>
</feature>
<feature type="domain" description="Protein kinase" evidence="2">
    <location>
        <begin position="708"/>
        <end position="987"/>
    </location>
</feature>
<feature type="compositionally biased region" description="Low complexity" evidence="1">
    <location>
        <begin position="399"/>
        <end position="411"/>
    </location>
</feature>
<dbReference type="InterPro" id="IPR011009">
    <property type="entry name" value="Kinase-like_dom_sf"/>
</dbReference>
<feature type="region of interest" description="Disordered" evidence="1">
    <location>
        <begin position="354"/>
        <end position="594"/>
    </location>
</feature>
<feature type="compositionally biased region" description="Low complexity" evidence="1">
    <location>
        <begin position="316"/>
        <end position="328"/>
    </location>
</feature>
<feature type="region of interest" description="Disordered" evidence="1">
    <location>
        <begin position="630"/>
        <end position="652"/>
    </location>
</feature>
<dbReference type="Gene3D" id="1.10.510.10">
    <property type="entry name" value="Transferase(Phosphotransferase) domain 1"/>
    <property type="match status" value="1"/>
</dbReference>
<feature type="compositionally biased region" description="Polar residues" evidence="1">
    <location>
        <begin position="538"/>
        <end position="562"/>
    </location>
</feature>
<feature type="compositionally biased region" description="Polar residues" evidence="1">
    <location>
        <begin position="488"/>
        <end position="503"/>
    </location>
</feature>
<dbReference type="InterPro" id="IPR001245">
    <property type="entry name" value="Ser-Thr/Tyr_kinase_cat_dom"/>
</dbReference>
<feature type="compositionally biased region" description="Polar residues" evidence="1">
    <location>
        <begin position="442"/>
        <end position="451"/>
    </location>
</feature>
<dbReference type="CDD" id="cd13999">
    <property type="entry name" value="STKc_MAP3K-like"/>
    <property type="match status" value="1"/>
</dbReference>
<feature type="region of interest" description="Disordered" evidence="1">
    <location>
        <begin position="116"/>
        <end position="139"/>
    </location>
</feature>
<dbReference type="PANTHER" id="PTHR44329:SF214">
    <property type="entry name" value="PROTEIN KINASE DOMAIN-CONTAINING PROTEIN"/>
    <property type="match status" value="1"/>
</dbReference>
<feature type="compositionally biased region" description="Polar residues" evidence="1">
    <location>
        <begin position="167"/>
        <end position="182"/>
    </location>
</feature>
<dbReference type="Pfam" id="PF07714">
    <property type="entry name" value="PK_Tyr_Ser-Thr"/>
    <property type="match status" value="1"/>
</dbReference>
<accession>A0A7S3QZF2</accession>
<proteinExistence type="predicted"/>
<feature type="region of interest" description="Disordered" evidence="1">
    <location>
        <begin position="1"/>
        <end position="79"/>
    </location>
</feature>
<dbReference type="PROSITE" id="PS00108">
    <property type="entry name" value="PROTEIN_KINASE_ST"/>
    <property type="match status" value="1"/>
</dbReference>
<dbReference type="PROSITE" id="PS50011">
    <property type="entry name" value="PROTEIN_KINASE_DOM"/>
    <property type="match status" value="1"/>
</dbReference>
<name>A0A7S3QZF2_DUNTE</name>
<dbReference type="InterPro" id="IPR000719">
    <property type="entry name" value="Prot_kinase_dom"/>
</dbReference>
<dbReference type="GO" id="GO:0005524">
    <property type="term" value="F:ATP binding"/>
    <property type="evidence" value="ECO:0007669"/>
    <property type="project" value="InterPro"/>
</dbReference>